<organism evidence="2 3">
    <name type="scientific">Lactuca virosa</name>
    <dbReference type="NCBI Taxonomy" id="75947"/>
    <lineage>
        <taxon>Eukaryota</taxon>
        <taxon>Viridiplantae</taxon>
        <taxon>Streptophyta</taxon>
        <taxon>Embryophyta</taxon>
        <taxon>Tracheophyta</taxon>
        <taxon>Spermatophyta</taxon>
        <taxon>Magnoliopsida</taxon>
        <taxon>eudicotyledons</taxon>
        <taxon>Gunneridae</taxon>
        <taxon>Pentapetalae</taxon>
        <taxon>asterids</taxon>
        <taxon>campanulids</taxon>
        <taxon>Asterales</taxon>
        <taxon>Asteraceae</taxon>
        <taxon>Cichorioideae</taxon>
        <taxon>Cichorieae</taxon>
        <taxon>Lactucinae</taxon>
        <taxon>Lactuca</taxon>
    </lineage>
</organism>
<gene>
    <name evidence="2" type="ORF">LVIROSA_LOCUS37940</name>
</gene>
<proteinExistence type="predicted"/>
<evidence type="ECO:0000259" key="1">
    <source>
        <dbReference type="Pfam" id="PF13966"/>
    </source>
</evidence>
<name>A0AAU9PQI1_9ASTR</name>
<protein>
    <recommendedName>
        <fullName evidence="1">Reverse transcriptase zinc-binding domain-containing protein</fullName>
    </recommendedName>
</protein>
<feature type="domain" description="Reverse transcriptase zinc-binding" evidence="1">
    <location>
        <begin position="22"/>
        <end position="98"/>
    </location>
</feature>
<reference evidence="2 3" key="1">
    <citation type="submission" date="2022-01" db="EMBL/GenBank/DDBJ databases">
        <authorList>
            <person name="Xiong W."/>
            <person name="Schranz E."/>
        </authorList>
    </citation>
    <scope>NUCLEOTIDE SEQUENCE [LARGE SCALE GENOMIC DNA]</scope>
</reference>
<dbReference type="Proteomes" id="UP001157418">
    <property type="component" value="Unassembled WGS sequence"/>
</dbReference>
<dbReference type="Pfam" id="PF13966">
    <property type="entry name" value="zf-RVT"/>
    <property type="match status" value="1"/>
</dbReference>
<evidence type="ECO:0000313" key="2">
    <source>
        <dbReference type="EMBL" id="CAH1452651.1"/>
    </source>
</evidence>
<evidence type="ECO:0000313" key="3">
    <source>
        <dbReference type="Proteomes" id="UP001157418"/>
    </source>
</evidence>
<dbReference type="EMBL" id="CAKMRJ010005745">
    <property type="protein sequence ID" value="CAH1452651.1"/>
    <property type="molecule type" value="Genomic_DNA"/>
</dbReference>
<accession>A0AAU9PQI1</accession>
<comment type="caution">
    <text evidence="2">The sequence shown here is derived from an EMBL/GenBank/DDBJ whole genome shotgun (WGS) entry which is preliminary data.</text>
</comment>
<sequence length="102" mass="11599">MGRFGSVDGFWLWSLSGMGDFSVSSSRSFIDLKSLPLSPSMTNWCKLVPIKVNVFAWCLALDKLLTRKNLANRSLDVSSIQCPRCDFDIENRDHLFFQLSSF</sequence>
<dbReference type="AlphaFoldDB" id="A0AAU9PQI1"/>
<dbReference type="InterPro" id="IPR026960">
    <property type="entry name" value="RVT-Znf"/>
</dbReference>
<keyword evidence="3" id="KW-1185">Reference proteome</keyword>